<reference evidence="3" key="1">
    <citation type="journal article" date="2019" name="Int. J. Syst. Evol. Microbiol.">
        <title>The Global Catalogue of Microorganisms (GCM) 10K type strain sequencing project: providing services to taxonomists for standard genome sequencing and annotation.</title>
        <authorList>
            <consortium name="The Broad Institute Genomics Platform"/>
            <consortium name="The Broad Institute Genome Sequencing Center for Infectious Disease"/>
            <person name="Wu L."/>
            <person name="Ma J."/>
        </authorList>
    </citation>
    <scope>NUCLEOTIDE SEQUENCE [LARGE SCALE GENOMIC DNA]</scope>
    <source>
        <strain evidence="3">JCM 9381</strain>
    </source>
</reference>
<dbReference type="Gene3D" id="3.40.1410.10">
    <property type="entry name" value="Chorismate lyase-like"/>
    <property type="match status" value="1"/>
</dbReference>
<feature type="domain" description="UbiC transcription regulator-associated" evidence="1">
    <location>
        <begin position="1"/>
        <end position="69"/>
    </location>
</feature>
<dbReference type="SUPFAM" id="SSF64288">
    <property type="entry name" value="Chorismate lyase-like"/>
    <property type="match status" value="1"/>
</dbReference>
<comment type="caution">
    <text evidence="2">The sequence shown here is derived from an EMBL/GenBank/DDBJ whole genome shotgun (WGS) entry which is preliminary data.</text>
</comment>
<dbReference type="InterPro" id="IPR028978">
    <property type="entry name" value="Chorismate_lyase_/UTRA_dom_sf"/>
</dbReference>
<evidence type="ECO:0000313" key="3">
    <source>
        <dbReference type="Proteomes" id="UP001500728"/>
    </source>
</evidence>
<protein>
    <recommendedName>
        <fullName evidence="1">UbiC transcription regulator-associated domain-containing protein</fullName>
    </recommendedName>
</protein>
<sequence length="82" mass="8866">MYTALAEVYGVRLSDAEEGVETTLANPCEAELLSTVACLPMTQLSRRSHDTDGRPVEWIGSVHHGSRHKFAATLPTADRPSG</sequence>
<dbReference type="EMBL" id="BAAAUW010000030">
    <property type="protein sequence ID" value="GAA3273103.1"/>
    <property type="molecule type" value="Genomic_DNA"/>
</dbReference>
<dbReference type="InterPro" id="IPR011663">
    <property type="entry name" value="UTRA"/>
</dbReference>
<dbReference type="Pfam" id="PF07702">
    <property type="entry name" value="UTRA"/>
    <property type="match status" value="1"/>
</dbReference>
<keyword evidence="3" id="KW-1185">Reference proteome</keyword>
<evidence type="ECO:0000259" key="1">
    <source>
        <dbReference type="Pfam" id="PF07702"/>
    </source>
</evidence>
<name>A0ABP6R4L5_9ACTN</name>
<accession>A0ABP6R4L5</accession>
<proteinExistence type="predicted"/>
<dbReference type="Proteomes" id="UP001500728">
    <property type="component" value="Unassembled WGS sequence"/>
</dbReference>
<gene>
    <name evidence="2" type="ORF">GCM10010469_51870</name>
</gene>
<organism evidence="2 3">
    <name type="scientific">Streptomyces labedae</name>
    <dbReference type="NCBI Taxonomy" id="285569"/>
    <lineage>
        <taxon>Bacteria</taxon>
        <taxon>Bacillati</taxon>
        <taxon>Actinomycetota</taxon>
        <taxon>Actinomycetes</taxon>
        <taxon>Kitasatosporales</taxon>
        <taxon>Streptomycetaceae</taxon>
        <taxon>Streptomyces</taxon>
    </lineage>
</organism>
<evidence type="ECO:0000313" key="2">
    <source>
        <dbReference type="EMBL" id="GAA3273103.1"/>
    </source>
</evidence>